<dbReference type="AlphaFoldDB" id="A0A2M7JCS2"/>
<organism evidence="1 2">
    <name type="scientific">Candidatus Desantisbacteria bacterium CG_4_8_14_3_um_filter_40_12</name>
    <dbReference type="NCBI Taxonomy" id="1974545"/>
    <lineage>
        <taxon>Bacteria</taxon>
        <taxon>Candidatus Desantisiibacteriota</taxon>
    </lineage>
</organism>
<protein>
    <submittedName>
        <fullName evidence="1">Uncharacterized protein</fullName>
    </submittedName>
</protein>
<proteinExistence type="predicted"/>
<dbReference type="Proteomes" id="UP000229297">
    <property type="component" value="Unassembled WGS sequence"/>
</dbReference>
<dbReference type="EMBL" id="PFIC01000129">
    <property type="protein sequence ID" value="PIX17153.1"/>
    <property type="molecule type" value="Genomic_DNA"/>
</dbReference>
<evidence type="ECO:0000313" key="1">
    <source>
        <dbReference type="EMBL" id="PIX17153.1"/>
    </source>
</evidence>
<name>A0A2M7JCS2_9BACT</name>
<evidence type="ECO:0000313" key="2">
    <source>
        <dbReference type="Proteomes" id="UP000229297"/>
    </source>
</evidence>
<reference evidence="2" key="1">
    <citation type="submission" date="2017-09" db="EMBL/GenBank/DDBJ databases">
        <title>Depth-based differentiation of microbial function through sediment-hosted aquifers and enrichment of novel symbionts in the deep terrestrial subsurface.</title>
        <authorList>
            <person name="Probst A.J."/>
            <person name="Ladd B."/>
            <person name="Jarett J.K."/>
            <person name="Geller-Mcgrath D.E."/>
            <person name="Sieber C.M.K."/>
            <person name="Emerson J.B."/>
            <person name="Anantharaman K."/>
            <person name="Thomas B.C."/>
            <person name="Malmstrom R."/>
            <person name="Stieglmeier M."/>
            <person name="Klingl A."/>
            <person name="Woyke T."/>
            <person name="Ryan C.M."/>
            <person name="Banfield J.F."/>
        </authorList>
    </citation>
    <scope>NUCLEOTIDE SEQUENCE [LARGE SCALE GENOMIC DNA]</scope>
</reference>
<dbReference type="InterPro" id="IPR011659">
    <property type="entry name" value="WD40"/>
</dbReference>
<accession>A0A2M7JCS2</accession>
<gene>
    <name evidence="1" type="ORF">COZ71_04810</name>
</gene>
<dbReference type="Pfam" id="PF07676">
    <property type="entry name" value="PD40"/>
    <property type="match status" value="1"/>
</dbReference>
<sequence length="28" mass="3133">MALSPAWSPDGKRIVFDRLGRIFVATLD</sequence>
<comment type="caution">
    <text evidence="1">The sequence shown here is derived from an EMBL/GenBank/DDBJ whole genome shotgun (WGS) entry which is preliminary data.</text>
</comment>